<dbReference type="EMBL" id="JBHSIT010000006">
    <property type="protein sequence ID" value="MFC4910066.1"/>
    <property type="molecule type" value="Genomic_DNA"/>
</dbReference>
<dbReference type="Pfam" id="PF08239">
    <property type="entry name" value="SH3_3"/>
    <property type="match status" value="1"/>
</dbReference>
<protein>
    <submittedName>
        <fullName evidence="2">SH3 domain-containing protein</fullName>
    </submittedName>
</protein>
<dbReference type="RefSeq" id="WP_378258080.1">
    <property type="nucleotide sequence ID" value="NZ_JBHSIT010000006.1"/>
</dbReference>
<reference evidence="3" key="1">
    <citation type="journal article" date="2019" name="Int. J. Syst. Evol. Microbiol.">
        <title>The Global Catalogue of Microorganisms (GCM) 10K type strain sequencing project: providing services to taxonomists for standard genome sequencing and annotation.</title>
        <authorList>
            <consortium name="The Broad Institute Genomics Platform"/>
            <consortium name="The Broad Institute Genome Sequencing Center for Infectious Disease"/>
            <person name="Wu L."/>
            <person name="Ma J."/>
        </authorList>
    </citation>
    <scope>NUCLEOTIDE SEQUENCE [LARGE SCALE GENOMIC DNA]</scope>
    <source>
        <strain evidence="3">KLKA75</strain>
    </source>
</reference>
<name>A0ABV9U0W9_9ACTN</name>
<dbReference type="InterPro" id="IPR003646">
    <property type="entry name" value="SH3-like_bac-type"/>
</dbReference>
<sequence length="103" mass="10440">MTLWEVAAVAVPLLTFSSFGSGHVTANTSAATGPSGACHYRVVGVHPGGTLHVRSGPGARYGVVAKLPPNARVDGACSSQHGWVQLRAGGGRGWAADSYLANV</sequence>
<accession>A0ABV9U0W9</accession>
<evidence type="ECO:0000313" key="2">
    <source>
        <dbReference type="EMBL" id="MFC4910066.1"/>
    </source>
</evidence>
<proteinExistence type="predicted"/>
<dbReference type="Proteomes" id="UP001595872">
    <property type="component" value="Unassembled WGS sequence"/>
</dbReference>
<dbReference type="Gene3D" id="2.30.30.40">
    <property type="entry name" value="SH3 Domains"/>
    <property type="match status" value="1"/>
</dbReference>
<comment type="caution">
    <text evidence="2">The sequence shown here is derived from an EMBL/GenBank/DDBJ whole genome shotgun (WGS) entry which is preliminary data.</text>
</comment>
<evidence type="ECO:0000313" key="3">
    <source>
        <dbReference type="Proteomes" id="UP001595872"/>
    </source>
</evidence>
<keyword evidence="3" id="KW-1185">Reference proteome</keyword>
<feature type="domain" description="SH3b" evidence="1">
    <location>
        <begin position="50"/>
        <end position="100"/>
    </location>
</feature>
<gene>
    <name evidence="2" type="ORF">ACFPCY_22290</name>
</gene>
<organism evidence="2 3">
    <name type="scientific">Actinomadura gamaensis</name>
    <dbReference type="NCBI Taxonomy" id="1763541"/>
    <lineage>
        <taxon>Bacteria</taxon>
        <taxon>Bacillati</taxon>
        <taxon>Actinomycetota</taxon>
        <taxon>Actinomycetes</taxon>
        <taxon>Streptosporangiales</taxon>
        <taxon>Thermomonosporaceae</taxon>
        <taxon>Actinomadura</taxon>
    </lineage>
</organism>
<evidence type="ECO:0000259" key="1">
    <source>
        <dbReference type="Pfam" id="PF08239"/>
    </source>
</evidence>